<dbReference type="GO" id="GO:0016747">
    <property type="term" value="F:acyltransferase activity, transferring groups other than amino-acyl groups"/>
    <property type="evidence" value="ECO:0007669"/>
    <property type="project" value="InterPro"/>
</dbReference>
<dbReference type="InterPro" id="IPR000182">
    <property type="entry name" value="GNAT_dom"/>
</dbReference>
<dbReference type="PROSITE" id="PS51257">
    <property type="entry name" value="PROKAR_LIPOPROTEIN"/>
    <property type="match status" value="1"/>
</dbReference>
<dbReference type="Proteomes" id="UP001174909">
    <property type="component" value="Unassembled WGS sequence"/>
</dbReference>
<dbReference type="Gene3D" id="3.40.630.30">
    <property type="match status" value="1"/>
</dbReference>
<organism evidence="2 3">
    <name type="scientific">Geodia barretti</name>
    <name type="common">Barrett's horny sponge</name>
    <dbReference type="NCBI Taxonomy" id="519541"/>
    <lineage>
        <taxon>Eukaryota</taxon>
        <taxon>Metazoa</taxon>
        <taxon>Porifera</taxon>
        <taxon>Demospongiae</taxon>
        <taxon>Heteroscleromorpha</taxon>
        <taxon>Tetractinellida</taxon>
        <taxon>Astrophorina</taxon>
        <taxon>Geodiidae</taxon>
        <taxon>Geodia</taxon>
    </lineage>
</organism>
<dbReference type="PROSITE" id="PS51186">
    <property type="entry name" value="GNAT"/>
    <property type="match status" value="1"/>
</dbReference>
<dbReference type="InterPro" id="IPR016181">
    <property type="entry name" value="Acyl_CoA_acyltransferase"/>
</dbReference>
<dbReference type="AlphaFoldDB" id="A0AA35WJT0"/>
<reference evidence="2" key="1">
    <citation type="submission" date="2023-03" db="EMBL/GenBank/DDBJ databases">
        <authorList>
            <person name="Steffen K."/>
            <person name="Cardenas P."/>
        </authorList>
    </citation>
    <scope>NUCLEOTIDE SEQUENCE</scope>
</reference>
<accession>A0AA35WJT0</accession>
<feature type="domain" description="N-acetyltransferase" evidence="1">
    <location>
        <begin position="3"/>
        <end position="133"/>
    </location>
</feature>
<dbReference type="Pfam" id="PF00583">
    <property type="entry name" value="Acetyltransf_1"/>
    <property type="match status" value="1"/>
</dbReference>
<keyword evidence="3" id="KW-1185">Reference proteome</keyword>
<feature type="non-terminal residue" evidence="2">
    <location>
        <position position="133"/>
    </location>
</feature>
<gene>
    <name evidence="2" type="ORF">GBAR_LOCUS11831</name>
</gene>
<comment type="caution">
    <text evidence="2">The sequence shown here is derived from an EMBL/GenBank/DDBJ whole genome shotgun (WGS) entry which is preliminary data.</text>
</comment>
<proteinExistence type="predicted"/>
<dbReference type="EMBL" id="CASHTH010001773">
    <property type="protein sequence ID" value="CAI8019721.1"/>
    <property type="molecule type" value="Genomic_DNA"/>
</dbReference>
<evidence type="ECO:0000259" key="1">
    <source>
        <dbReference type="PROSITE" id="PS51186"/>
    </source>
</evidence>
<name>A0AA35WJT0_GEOBA</name>
<dbReference type="SUPFAM" id="SSF55729">
    <property type="entry name" value="Acyl-CoA N-acyltransferases (Nat)"/>
    <property type="match status" value="1"/>
</dbReference>
<dbReference type="CDD" id="cd04301">
    <property type="entry name" value="NAT_SF"/>
    <property type="match status" value="1"/>
</dbReference>
<evidence type="ECO:0000313" key="3">
    <source>
        <dbReference type="Proteomes" id="UP001174909"/>
    </source>
</evidence>
<evidence type="ECO:0000313" key="2">
    <source>
        <dbReference type="EMBL" id="CAI8019721.1"/>
    </source>
</evidence>
<protein>
    <recommendedName>
        <fullName evidence="1">N-acetyltransferase domain-containing protein</fullName>
    </recommendedName>
</protein>
<sequence length="133" mass="14953">MDVQVGKATLDDSKALYAIHVASVGCRECRSMYTVEYLEAKLSSLNAEMYEIPILNGEVLMALKGKTIVGFGRISVETENLCQLHWLFVHPTYFKTGVGTKLLYEMEKIARLAKCTSISVKSSLNAFTFYKKR</sequence>